<evidence type="ECO:0000313" key="2">
    <source>
        <dbReference type="Proteomes" id="UP001216150"/>
    </source>
</evidence>
<organism evidence="1 2">
    <name type="scientific">Penicillium hetheringtonii</name>
    <dbReference type="NCBI Taxonomy" id="911720"/>
    <lineage>
        <taxon>Eukaryota</taxon>
        <taxon>Fungi</taxon>
        <taxon>Dikarya</taxon>
        <taxon>Ascomycota</taxon>
        <taxon>Pezizomycotina</taxon>
        <taxon>Eurotiomycetes</taxon>
        <taxon>Eurotiomycetidae</taxon>
        <taxon>Eurotiales</taxon>
        <taxon>Aspergillaceae</taxon>
        <taxon>Penicillium</taxon>
    </lineage>
</organism>
<dbReference type="AlphaFoldDB" id="A0AAD6H0U1"/>
<name>A0AAD6H0U1_9EURO</name>
<comment type="caution">
    <text evidence="1">The sequence shown here is derived from an EMBL/GenBank/DDBJ whole genome shotgun (WGS) entry which is preliminary data.</text>
</comment>
<dbReference type="Pfam" id="PF12311">
    <property type="entry name" value="DUF3632"/>
    <property type="match status" value="1"/>
</dbReference>
<dbReference type="PANTHER" id="PTHR38797">
    <property type="entry name" value="NUCLEAR PORE COMPLEX PROTEIN NUP85-RELATED"/>
    <property type="match status" value="1"/>
</dbReference>
<evidence type="ECO:0000313" key="1">
    <source>
        <dbReference type="EMBL" id="KAJ5600872.1"/>
    </source>
</evidence>
<accession>A0AAD6H0U1</accession>
<gene>
    <name evidence="1" type="ORF">N7450_001939</name>
</gene>
<reference evidence="1 2" key="1">
    <citation type="journal article" date="2023" name="IMA Fungus">
        <title>Comparative genomic study of the Penicillium genus elucidates a diverse pangenome and 15 lateral gene transfer events.</title>
        <authorList>
            <person name="Petersen C."/>
            <person name="Sorensen T."/>
            <person name="Nielsen M.R."/>
            <person name="Sondergaard T.E."/>
            <person name="Sorensen J.L."/>
            <person name="Fitzpatrick D.A."/>
            <person name="Frisvad J.C."/>
            <person name="Nielsen K.L."/>
        </authorList>
    </citation>
    <scope>NUCLEOTIDE SEQUENCE [LARGE SCALE GENOMIC DNA]</scope>
    <source>
        <strain evidence="1 2">IBT 29057</strain>
    </source>
</reference>
<dbReference type="Proteomes" id="UP001216150">
    <property type="component" value="Unassembled WGS sequence"/>
</dbReference>
<protein>
    <submittedName>
        <fullName evidence="1">Uncharacterized protein</fullName>
    </submittedName>
</protein>
<dbReference type="InterPro" id="IPR053204">
    <property type="entry name" value="Oxopyrrolidines_Biosynth-assoc"/>
</dbReference>
<dbReference type="InterPro" id="IPR022085">
    <property type="entry name" value="OpdG"/>
</dbReference>
<keyword evidence="2" id="KW-1185">Reference proteome</keyword>
<sequence>MNILTDEKLDLTKIIPRGGNSDLSELEQDLFKLLADVVQPGNTITPQAAAETIDEYLRSLPGRTEEKKEDVKVVEDFLHTLWSLLIAVVEHTPYNHPGQDRLLATLTSLIERSEGSYEIWGQSALHVWADLPLLGPIVRENWGWTAPSTTKASYMELDGATEWINLNSFAARLVGTELVDWETFPIWSLRDAFEEPFRTRVENDVYDLIAAQWVFNAGKLIYAVSCEESTVENPRITKGGPLFNGESGFNVKRWEFWKKRAQEMKEVVSEDVKGIAASVVEKMVEIEGDTK</sequence>
<proteinExistence type="predicted"/>
<dbReference type="PANTHER" id="PTHR38797:SF4">
    <property type="entry name" value="NUCLEAR PORE COMPLEX PROTEIN NUP85"/>
    <property type="match status" value="1"/>
</dbReference>
<dbReference type="EMBL" id="JAQJAC010000001">
    <property type="protein sequence ID" value="KAJ5600872.1"/>
    <property type="molecule type" value="Genomic_DNA"/>
</dbReference>